<keyword evidence="6" id="KW-0472">Membrane</keyword>
<dbReference type="Pfam" id="PF12729">
    <property type="entry name" value="4HB_MCP_1"/>
    <property type="match status" value="1"/>
</dbReference>
<dbReference type="GO" id="GO:0005886">
    <property type="term" value="C:plasma membrane"/>
    <property type="evidence" value="ECO:0007669"/>
    <property type="project" value="UniProtKB-SubCell"/>
</dbReference>
<dbReference type="SUPFAM" id="SSF158472">
    <property type="entry name" value="HAMP domain-like"/>
    <property type="match status" value="1"/>
</dbReference>
<accession>A0A7S7SHW4</accession>
<dbReference type="SUPFAM" id="SSF58104">
    <property type="entry name" value="Methyl-accepting chemotaxis protein (MCP) signaling domain"/>
    <property type="match status" value="1"/>
</dbReference>
<gene>
    <name evidence="10" type="ORF">IRI77_19735</name>
</gene>
<dbReference type="CDD" id="cd06225">
    <property type="entry name" value="HAMP"/>
    <property type="match status" value="1"/>
</dbReference>
<proteinExistence type="inferred from homology"/>
<evidence type="ECO:0000256" key="2">
    <source>
        <dbReference type="ARBA" id="ARBA00022519"/>
    </source>
</evidence>
<dbReference type="Gene3D" id="6.10.340.10">
    <property type="match status" value="1"/>
</dbReference>
<comment type="similarity">
    <text evidence="4">Belongs to the methyl-accepting chemotaxis (MCP) protein family.</text>
</comment>
<feature type="domain" description="T-SNARE coiled-coil homology" evidence="8">
    <location>
        <begin position="1054"/>
        <end position="1116"/>
    </location>
</feature>
<dbReference type="PROSITE" id="PS50192">
    <property type="entry name" value="T_SNARE"/>
    <property type="match status" value="1"/>
</dbReference>
<feature type="transmembrane region" description="Helical" evidence="6">
    <location>
        <begin position="13"/>
        <end position="32"/>
    </location>
</feature>
<dbReference type="PANTHER" id="PTHR32089">
    <property type="entry name" value="METHYL-ACCEPTING CHEMOTAXIS PROTEIN MCPB"/>
    <property type="match status" value="1"/>
</dbReference>
<dbReference type="PROSITE" id="PS50885">
    <property type="entry name" value="HAMP"/>
    <property type="match status" value="5"/>
</dbReference>
<dbReference type="CDD" id="cd19411">
    <property type="entry name" value="MCP2201-like_sensor"/>
    <property type="match status" value="1"/>
</dbReference>
<dbReference type="Pfam" id="PF18947">
    <property type="entry name" value="HAMP_2"/>
    <property type="match status" value="5"/>
</dbReference>
<keyword evidence="3 5" id="KW-0807">Transducer</keyword>
<keyword evidence="11" id="KW-1185">Reference proteome</keyword>
<dbReference type="KEGG" id="pfer:IRI77_19735"/>
<evidence type="ECO:0000256" key="5">
    <source>
        <dbReference type="PROSITE-ProRule" id="PRU00284"/>
    </source>
</evidence>
<feature type="domain" description="HAMP" evidence="9">
    <location>
        <begin position="525"/>
        <end position="577"/>
    </location>
</feature>
<keyword evidence="2" id="KW-0997">Cell inner membrane</keyword>
<dbReference type="Proteomes" id="UP000593892">
    <property type="component" value="Chromosome"/>
</dbReference>
<dbReference type="PANTHER" id="PTHR32089:SF112">
    <property type="entry name" value="LYSOZYME-LIKE PROTEIN-RELATED"/>
    <property type="match status" value="1"/>
</dbReference>
<dbReference type="GO" id="GO:0007165">
    <property type="term" value="P:signal transduction"/>
    <property type="evidence" value="ECO:0007669"/>
    <property type="project" value="UniProtKB-KW"/>
</dbReference>
<evidence type="ECO:0000256" key="3">
    <source>
        <dbReference type="ARBA" id="ARBA00023224"/>
    </source>
</evidence>
<dbReference type="InterPro" id="IPR047347">
    <property type="entry name" value="YvaQ-like_sensor"/>
</dbReference>
<dbReference type="SMART" id="SM00283">
    <property type="entry name" value="MA"/>
    <property type="match status" value="1"/>
</dbReference>
<reference evidence="10 11" key="1">
    <citation type="submission" date="2020-10" db="EMBL/GenBank/DDBJ databases">
        <title>Complete genome sequence of Paludibaculum fermentans P105T, a facultatively anaerobic acidobacterium capable of dissimilatory Fe(III) reduction.</title>
        <authorList>
            <person name="Dedysh S.N."/>
            <person name="Beletsky A.V."/>
            <person name="Kulichevskaya I.S."/>
            <person name="Mardanov A.V."/>
            <person name="Ravin N.V."/>
        </authorList>
    </citation>
    <scope>NUCLEOTIDE SEQUENCE [LARGE SCALE GENOMIC DNA]</scope>
    <source>
        <strain evidence="10 11">P105</strain>
    </source>
</reference>
<evidence type="ECO:0000313" key="10">
    <source>
        <dbReference type="EMBL" id="QOY85073.1"/>
    </source>
</evidence>
<sequence length="1153" mass="124095">MKWLNDKHVRTKLMISFVIVAAIAGLIGWVGYSGLKEIEARSETIYADRLVPIRDLGYANASFLLTRTELWQMLGTTDKAQRREHAAVIETETKKIESYLEGYAKTVLVQEEQETLPLMLSSYATYVKLRSRVIEHALAGQDAQAWEVLKGPVQPAQIETRKLLRKLIDINAQIGEKEQKAATAAASAATKKMLGIVILGIAIALFLGWILSRVIGTPLMAMQHAAEQLAAGDVDVHIDLDTNDEMGALARSFRTMAAVTKERAELAQQIAAGNVSVEVTARSDKDLLGKSFIQVVDALRRLIAEADSLAKAAIAGQLATRGNAEQFQGGYRQIVAGVNQTLDAVIGPLNVSAEYMDRISKGDIPPKITDSYNGDFNEIKNNLNNCIDNIKALVNDAGMLVEAAIDGRLATRADASRHQGDYRRIVEGVNQTLDAVIGPLNVAAEYVDRISKGDMPPKITDSYNGDFNEIKLNLNNCIDNIKALVNDAGMLVEAAIDGRLATRADASRHQGDYRRVVQGVNKTLDAVIGPLNVAAEYVDRISKGDIPPKITDDYRGDFNEIKLNLNNCIDNIKAMVADAGMLVKAAEDGKFDTRADAGKHRGDFRKVVEGVNATLDVVVDKVNWYQAIIDAVPSPIHVIDKNMKWVFLNKAFEVLMVQNNIIRSRADAPGMPCSSARANICNTDNCGLVQLSKGVGETYFDWNGQKCKQQSSRLTNGKGEHIGFVEVVQDLTGIVKAKDYTNTEVVRVASNLVQIAKGNMEVNMKLADADEFTAEAKAQFAKINDSLTLMVDAIRAVTDDSTKLVTAAVAGELSVRADATRHQGDFRKIVEGVNQTLDAIIAPMQESSAVLAKIAQSDLTARVQGNYRGDHARLKDDIGRMAQDLHDSIRSFSQNTQSMASSAEELTAVSHQMAGNAEETATQANVVASASDEVSRNVTAVAAGAEQMQASIREIAKNANEAARVARNAVSAAQTTNETVNKLGDSSQEIGKVIKVITSIAQQTNLLALNATIEAARAGEAGKGFAVVANEVKELAKQTAKATEEIGGKIEAIQTDTKEAVKAIGDIGAIINQINDISNSIASAVEEQTVTTNEIGRSVNEAAKGTNAIASNISGVAEAAKSTTKGATETQRAAAELSRMAAQLQGVVSKYRF</sequence>
<evidence type="ECO:0000259" key="9">
    <source>
        <dbReference type="PROSITE" id="PS50885"/>
    </source>
</evidence>
<keyword evidence="2" id="KW-1003">Cell membrane</keyword>
<dbReference type="Gene3D" id="3.30.450.20">
    <property type="entry name" value="PAS domain"/>
    <property type="match status" value="1"/>
</dbReference>
<evidence type="ECO:0000256" key="4">
    <source>
        <dbReference type="ARBA" id="ARBA00029447"/>
    </source>
</evidence>
<dbReference type="CDD" id="cd11386">
    <property type="entry name" value="MCP_signal"/>
    <property type="match status" value="1"/>
</dbReference>
<dbReference type="AlphaFoldDB" id="A0A7S7SHW4"/>
<feature type="domain" description="HAMP" evidence="9">
    <location>
        <begin position="434"/>
        <end position="486"/>
    </location>
</feature>
<evidence type="ECO:0000259" key="8">
    <source>
        <dbReference type="PROSITE" id="PS50192"/>
    </source>
</evidence>
<evidence type="ECO:0000256" key="6">
    <source>
        <dbReference type="SAM" id="Phobius"/>
    </source>
</evidence>
<feature type="domain" description="HAMP" evidence="9">
    <location>
        <begin position="838"/>
        <end position="890"/>
    </location>
</feature>
<dbReference type="RefSeq" id="WP_194446743.1">
    <property type="nucleotide sequence ID" value="NZ_CP063849.1"/>
</dbReference>
<evidence type="ECO:0000256" key="1">
    <source>
        <dbReference type="ARBA" id="ARBA00004429"/>
    </source>
</evidence>
<comment type="subcellular location">
    <subcellularLocation>
        <location evidence="1">Cell inner membrane</location>
        <topology evidence="1">Multi-pass membrane protein</topology>
    </subcellularLocation>
</comment>
<dbReference type="Pfam" id="PF00015">
    <property type="entry name" value="MCPsignal"/>
    <property type="match status" value="1"/>
</dbReference>
<dbReference type="InterPro" id="IPR004089">
    <property type="entry name" value="MCPsignal_dom"/>
</dbReference>
<feature type="transmembrane region" description="Helical" evidence="6">
    <location>
        <begin position="193"/>
        <end position="211"/>
    </location>
</feature>
<evidence type="ECO:0000259" key="7">
    <source>
        <dbReference type="PROSITE" id="PS50111"/>
    </source>
</evidence>
<dbReference type="InterPro" id="IPR000727">
    <property type="entry name" value="T_SNARE_dom"/>
</dbReference>
<dbReference type="Gene3D" id="1.20.120.1530">
    <property type="match status" value="3"/>
</dbReference>
<dbReference type="Gene3D" id="1.10.287.950">
    <property type="entry name" value="Methyl-accepting chemotaxis protein"/>
    <property type="match status" value="1"/>
</dbReference>
<protein>
    <submittedName>
        <fullName evidence="10">MCP four helix bundle domain-containing protein</fullName>
    </submittedName>
</protein>
<dbReference type="EMBL" id="CP063849">
    <property type="protein sequence ID" value="QOY85073.1"/>
    <property type="molecule type" value="Genomic_DNA"/>
</dbReference>
<dbReference type="InterPro" id="IPR024478">
    <property type="entry name" value="HlyB_4HB_MCP"/>
</dbReference>
<evidence type="ECO:0000313" key="11">
    <source>
        <dbReference type="Proteomes" id="UP000593892"/>
    </source>
</evidence>
<keyword evidence="6" id="KW-1133">Transmembrane helix</keyword>
<feature type="domain" description="HAMP" evidence="9">
    <location>
        <begin position="213"/>
        <end position="265"/>
    </location>
</feature>
<keyword evidence="6" id="KW-0812">Transmembrane</keyword>
<feature type="domain" description="HAMP" evidence="9">
    <location>
        <begin position="343"/>
        <end position="395"/>
    </location>
</feature>
<feature type="domain" description="Methyl-accepting transducer" evidence="7">
    <location>
        <begin position="895"/>
        <end position="1124"/>
    </location>
</feature>
<dbReference type="InterPro" id="IPR003660">
    <property type="entry name" value="HAMP_dom"/>
</dbReference>
<name>A0A7S7SHW4_PALFE</name>
<dbReference type="SMART" id="SM00304">
    <property type="entry name" value="HAMP"/>
    <property type="match status" value="6"/>
</dbReference>
<dbReference type="PROSITE" id="PS50111">
    <property type="entry name" value="CHEMOTAXIS_TRANSDUC_2"/>
    <property type="match status" value="1"/>
</dbReference>
<dbReference type="Pfam" id="PF00672">
    <property type="entry name" value="HAMP"/>
    <property type="match status" value="1"/>
</dbReference>
<organism evidence="10 11">
    <name type="scientific">Paludibaculum fermentans</name>
    <dbReference type="NCBI Taxonomy" id="1473598"/>
    <lineage>
        <taxon>Bacteria</taxon>
        <taxon>Pseudomonadati</taxon>
        <taxon>Acidobacteriota</taxon>
        <taxon>Terriglobia</taxon>
        <taxon>Bryobacterales</taxon>
        <taxon>Bryobacteraceae</taxon>
        <taxon>Paludibaculum</taxon>
    </lineage>
</organism>